<dbReference type="GO" id="GO:0043448">
    <property type="term" value="P:alkane catabolic process"/>
    <property type="evidence" value="ECO:0007669"/>
    <property type="project" value="TreeGrafter"/>
</dbReference>
<evidence type="ECO:0000313" key="3">
    <source>
        <dbReference type="EMBL" id="MBR7833883.1"/>
    </source>
</evidence>
<accession>A0A941ENZ8</accession>
<feature type="signal peptide" evidence="2">
    <location>
        <begin position="1"/>
        <end position="18"/>
    </location>
</feature>
<protein>
    <recommendedName>
        <fullName evidence="5">Lipoprotein with Yx(FWY)xxD motif</fullName>
    </recommendedName>
</protein>
<feature type="compositionally biased region" description="Low complexity" evidence="1">
    <location>
        <begin position="25"/>
        <end position="43"/>
    </location>
</feature>
<comment type="caution">
    <text evidence="3">The sequence shown here is derived from an EMBL/GenBank/DDBJ whole genome shotgun (WGS) entry which is preliminary data.</text>
</comment>
<dbReference type="AlphaFoldDB" id="A0A941ENZ8"/>
<keyword evidence="2" id="KW-0732">Signal</keyword>
<reference evidence="3" key="1">
    <citation type="submission" date="2021-04" db="EMBL/GenBank/DDBJ databases">
        <title>Genome based classification of Actinospica acidithermotolerans sp. nov., an actinobacterium isolated from an Indonesian hot spring.</title>
        <authorList>
            <person name="Kusuma A.B."/>
            <person name="Putra K.E."/>
            <person name="Nafisah S."/>
            <person name="Loh J."/>
            <person name="Nouioui I."/>
            <person name="Goodfellow M."/>
        </authorList>
    </citation>
    <scope>NUCLEOTIDE SEQUENCE</scope>
    <source>
        <strain evidence="3">CSCA 57</strain>
    </source>
</reference>
<dbReference type="PROSITE" id="PS51257">
    <property type="entry name" value="PROKAR_LIPOPROTEIN"/>
    <property type="match status" value="1"/>
</dbReference>
<feature type="region of interest" description="Disordered" evidence="1">
    <location>
        <begin position="150"/>
        <end position="173"/>
    </location>
</feature>
<dbReference type="PANTHER" id="PTHR39335:SF1">
    <property type="entry name" value="BLL4220 PROTEIN"/>
    <property type="match status" value="1"/>
</dbReference>
<dbReference type="InterPro" id="IPR005297">
    <property type="entry name" value="Lipoprotein_repeat"/>
</dbReference>
<keyword evidence="4" id="KW-1185">Reference proteome</keyword>
<organism evidence="3 4">
    <name type="scientific">Actinospica durhamensis</name>
    <dbReference type="NCBI Taxonomy" id="1508375"/>
    <lineage>
        <taxon>Bacteria</taxon>
        <taxon>Bacillati</taxon>
        <taxon>Actinomycetota</taxon>
        <taxon>Actinomycetes</taxon>
        <taxon>Catenulisporales</taxon>
        <taxon>Actinospicaceae</taxon>
        <taxon>Actinospica</taxon>
    </lineage>
</organism>
<evidence type="ECO:0000256" key="1">
    <source>
        <dbReference type="SAM" id="MobiDB-lite"/>
    </source>
</evidence>
<dbReference type="RefSeq" id="WP_212528403.1">
    <property type="nucleotide sequence ID" value="NZ_JAGSOG010000042.1"/>
</dbReference>
<proteinExistence type="predicted"/>
<evidence type="ECO:0008006" key="5">
    <source>
        <dbReference type="Google" id="ProtNLM"/>
    </source>
</evidence>
<feature type="region of interest" description="Disordered" evidence="1">
    <location>
        <begin position="25"/>
        <end position="45"/>
    </location>
</feature>
<dbReference type="Proteomes" id="UP000675781">
    <property type="component" value="Unassembled WGS sequence"/>
</dbReference>
<feature type="chain" id="PRO_5038497180" description="Lipoprotein with Yx(FWY)xxD motif" evidence="2">
    <location>
        <begin position="19"/>
        <end position="173"/>
    </location>
</feature>
<sequence length="173" mass="16948">MNRLVLFAFGAGALGAVAAGCGSSGSSSSSGTTSSGQAQTTSTVVKTASTPVGQVLTDGNGRTLYLLNTDTGTMSTCNGSCASTWPPDTVSSKATAAGGVNASMLGTLTRSDHTTQVTFDGHPLYYYSGDSAAGQVNGQGVQGTWFTVSPSGSADMTKPAPSSSGGSGGGYGY</sequence>
<gene>
    <name evidence="3" type="ORF">KDL01_11435</name>
</gene>
<evidence type="ECO:0000256" key="2">
    <source>
        <dbReference type="SAM" id="SignalP"/>
    </source>
</evidence>
<dbReference type="Pfam" id="PF03640">
    <property type="entry name" value="Lipoprotein_15"/>
    <property type="match status" value="2"/>
</dbReference>
<evidence type="ECO:0000313" key="4">
    <source>
        <dbReference type="Proteomes" id="UP000675781"/>
    </source>
</evidence>
<dbReference type="EMBL" id="JAGSOG010000042">
    <property type="protein sequence ID" value="MBR7833883.1"/>
    <property type="molecule type" value="Genomic_DNA"/>
</dbReference>
<name>A0A941ENZ8_9ACTN</name>
<dbReference type="PANTHER" id="PTHR39335">
    <property type="entry name" value="BLL4220 PROTEIN"/>
    <property type="match status" value="1"/>
</dbReference>